<sequence length="171" mass="19685">MFAAEFLLHGCKEWKQMDCETDLIYHNTKQQLAFFLLFSHPASAYESSIAHDHIISPSRSTTSFNPPIPLLYESRVLWMWNQFQRLYNTSPALNNLTSSHVQSLKIYQIGKYYRPIVFENCDAEVGRPAKGGSNVNMVKEQLDVFGLRLQSNISDWNFDAQSSYLEVASDH</sequence>
<gene>
    <name evidence="1" type="ORF">OSB04_013087</name>
</gene>
<keyword evidence="2" id="KW-1185">Reference proteome</keyword>
<protein>
    <submittedName>
        <fullName evidence="1">Uncharacterized protein</fullName>
    </submittedName>
</protein>
<organism evidence="1 2">
    <name type="scientific">Centaurea solstitialis</name>
    <name type="common">yellow star-thistle</name>
    <dbReference type="NCBI Taxonomy" id="347529"/>
    <lineage>
        <taxon>Eukaryota</taxon>
        <taxon>Viridiplantae</taxon>
        <taxon>Streptophyta</taxon>
        <taxon>Embryophyta</taxon>
        <taxon>Tracheophyta</taxon>
        <taxon>Spermatophyta</taxon>
        <taxon>Magnoliopsida</taxon>
        <taxon>eudicotyledons</taxon>
        <taxon>Gunneridae</taxon>
        <taxon>Pentapetalae</taxon>
        <taxon>asterids</taxon>
        <taxon>campanulids</taxon>
        <taxon>Asterales</taxon>
        <taxon>Asteraceae</taxon>
        <taxon>Carduoideae</taxon>
        <taxon>Cardueae</taxon>
        <taxon>Centaureinae</taxon>
        <taxon>Centaurea</taxon>
    </lineage>
</organism>
<proteinExistence type="predicted"/>
<dbReference type="EMBL" id="JARYMX010000003">
    <property type="protein sequence ID" value="KAJ9558473.1"/>
    <property type="molecule type" value="Genomic_DNA"/>
</dbReference>
<accession>A0AA38TXB5</accession>
<dbReference type="AlphaFoldDB" id="A0AA38TXB5"/>
<comment type="caution">
    <text evidence="1">The sequence shown here is derived from an EMBL/GenBank/DDBJ whole genome shotgun (WGS) entry which is preliminary data.</text>
</comment>
<dbReference type="Proteomes" id="UP001172457">
    <property type="component" value="Chromosome 3"/>
</dbReference>
<evidence type="ECO:0000313" key="2">
    <source>
        <dbReference type="Proteomes" id="UP001172457"/>
    </source>
</evidence>
<reference evidence="1" key="1">
    <citation type="submission" date="2023-03" db="EMBL/GenBank/DDBJ databases">
        <title>Chromosome-scale reference genome and RAD-based genetic map of yellow starthistle (Centaurea solstitialis) reveal putative structural variation and QTLs associated with invader traits.</title>
        <authorList>
            <person name="Reatini B."/>
            <person name="Cang F.A."/>
            <person name="Jiang Q."/>
            <person name="Mckibben M.T.W."/>
            <person name="Barker M.S."/>
            <person name="Rieseberg L.H."/>
            <person name="Dlugosch K.M."/>
        </authorList>
    </citation>
    <scope>NUCLEOTIDE SEQUENCE</scope>
    <source>
        <strain evidence="1">CAN-66</strain>
        <tissue evidence="1">Leaf</tissue>
    </source>
</reference>
<name>A0AA38TXB5_9ASTR</name>
<evidence type="ECO:0000313" key="1">
    <source>
        <dbReference type="EMBL" id="KAJ9558473.1"/>
    </source>
</evidence>